<feature type="transmembrane region" description="Helical" evidence="1">
    <location>
        <begin position="236"/>
        <end position="254"/>
    </location>
</feature>
<protein>
    <submittedName>
        <fullName evidence="3">Acyltransferase family protein</fullName>
    </submittedName>
</protein>
<evidence type="ECO:0000313" key="4">
    <source>
        <dbReference type="Proteomes" id="UP000193623"/>
    </source>
</evidence>
<dbReference type="Proteomes" id="UP000193623">
    <property type="component" value="Unassembled WGS sequence"/>
</dbReference>
<feature type="transmembrane region" description="Helical" evidence="1">
    <location>
        <begin position="314"/>
        <end position="333"/>
    </location>
</feature>
<feature type="transmembrane region" description="Helical" evidence="1">
    <location>
        <begin position="260"/>
        <end position="284"/>
    </location>
</feature>
<feature type="transmembrane region" description="Helical" evidence="1">
    <location>
        <begin position="108"/>
        <end position="132"/>
    </location>
</feature>
<dbReference type="GO" id="GO:0000271">
    <property type="term" value="P:polysaccharide biosynthetic process"/>
    <property type="evidence" value="ECO:0007669"/>
    <property type="project" value="TreeGrafter"/>
</dbReference>
<dbReference type="PANTHER" id="PTHR23028:SF53">
    <property type="entry name" value="ACYL_TRANSF_3 DOMAIN-CONTAINING PROTEIN"/>
    <property type="match status" value="1"/>
</dbReference>
<dbReference type="PANTHER" id="PTHR23028">
    <property type="entry name" value="ACETYLTRANSFERASE"/>
    <property type="match status" value="1"/>
</dbReference>
<keyword evidence="4" id="KW-1185">Reference proteome</keyword>
<feature type="transmembrane region" description="Helical" evidence="1">
    <location>
        <begin position="379"/>
        <end position="399"/>
    </location>
</feature>
<dbReference type="InterPro" id="IPR050879">
    <property type="entry name" value="Acyltransferase_3"/>
</dbReference>
<evidence type="ECO:0000259" key="2">
    <source>
        <dbReference type="Pfam" id="PF01757"/>
    </source>
</evidence>
<keyword evidence="1" id="KW-0812">Transmembrane</keyword>
<keyword evidence="1" id="KW-1133">Transmembrane helix</keyword>
<feature type="transmembrane region" description="Helical" evidence="1">
    <location>
        <begin position="153"/>
        <end position="172"/>
    </location>
</feature>
<evidence type="ECO:0000313" key="3">
    <source>
        <dbReference type="EMBL" id="SLN28089.1"/>
    </source>
</evidence>
<sequence>MLILMAHADHWRRIGQPRGADKGFGPPPLPLWGPRPYPIRAPIWPDCRDTPWRMTHTDALPRHFTCIDAMRGIAAIFVVMFHATRFFQDQAGVHVVPVAPEDMPYGAWLWPAFVYGEEAVRLFWVISGFVFAHVYWNRPTTAREFAVARFARLYPLHFVTLILVAGMQMISLQTQGHWQITGNNDLKHFVLQLFLLDSSLALSDGVSFNAPIWSVSAEIFVYVLFFLCLPLTRRAPLKGSLILAMLCYGVLVIRPDGFLIGPWVFACGVFFFAGAACYAGYVGLRGAVRPLAVSVAGLIGATVIAGLLGLHDVALLVGCCAIVMALAAMERSVQARRGVRGGMLQFLGDISYSLYLVHMPIQILVVLIIDLYFGGGRDFAASYLTLPLFIAGSIWVAYLTNRYFEKPVGAWLRGKMQKRRTPVGGDVKGVSVGT</sequence>
<proteinExistence type="predicted"/>
<dbReference type="InterPro" id="IPR002656">
    <property type="entry name" value="Acyl_transf_3_dom"/>
</dbReference>
<feature type="transmembrane region" description="Helical" evidence="1">
    <location>
        <begin position="354"/>
        <end position="373"/>
    </location>
</feature>
<dbReference type="GO" id="GO:0016020">
    <property type="term" value="C:membrane"/>
    <property type="evidence" value="ECO:0007669"/>
    <property type="project" value="TreeGrafter"/>
</dbReference>
<feature type="domain" description="Acyltransferase 3" evidence="2">
    <location>
        <begin position="66"/>
        <end position="400"/>
    </location>
</feature>
<dbReference type="Pfam" id="PF01757">
    <property type="entry name" value="Acyl_transf_3"/>
    <property type="match status" value="1"/>
</dbReference>
<evidence type="ECO:0000256" key="1">
    <source>
        <dbReference type="SAM" id="Phobius"/>
    </source>
</evidence>
<name>A0A1Y5RZI1_9RHOB</name>
<reference evidence="3" key="1">
    <citation type="submission" date="2017-03" db="EMBL/GenBank/DDBJ databases">
        <authorList>
            <person name="Afonso C.L."/>
            <person name="Miller P.J."/>
            <person name="Scott M.A."/>
            <person name="Spackman E."/>
            <person name="Goraichik I."/>
            <person name="Dimitrov K.M."/>
            <person name="Suarez D.L."/>
            <person name="Swayne D.E."/>
        </authorList>
    </citation>
    <scope>NUCLEOTIDE SEQUENCE [LARGE SCALE GENOMIC DNA]</scope>
    <source>
        <strain evidence="3">CECT 8397</strain>
    </source>
</reference>
<keyword evidence="1" id="KW-0472">Membrane</keyword>
<keyword evidence="3" id="KW-0808">Transferase</keyword>
<dbReference type="EMBL" id="FWFT01000002">
    <property type="protein sequence ID" value="SLN28089.1"/>
    <property type="molecule type" value="Genomic_DNA"/>
</dbReference>
<dbReference type="AlphaFoldDB" id="A0A1Y5RZI1"/>
<organism evidence="3 4">
    <name type="scientific">Pseudooctadecabacter jejudonensis</name>
    <dbReference type="NCBI Taxonomy" id="1391910"/>
    <lineage>
        <taxon>Bacteria</taxon>
        <taxon>Pseudomonadati</taxon>
        <taxon>Pseudomonadota</taxon>
        <taxon>Alphaproteobacteria</taxon>
        <taxon>Rhodobacterales</taxon>
        <taxon>Paracoccaceae</taxon>
        <taxon>Pseudooctadecabacter</taxon>
    </lineage>
</organism>
<feature type="transmembrane region" description="Helical" evidence="1">
    <location>
        <begin position="210"/>
        <end position="229"/>
    </location>
</feature>
<accession>A0A1Y5RZI1</accession>
<dbReference type="GO" id="GO:0016747">
    <property type="term" value="F:acyltransferase activity, transferring groups other than amino-acyl groups"/>
    <property type="evidence" value="ECO:0007669"/>
    <property type="project" value="InterPro"/>
</dbReference>
<keyword evidence="3" id="KW-0012">Acyltransferase</keyword>
<gene>
    <name evidence="3" type="ORF">PSJ8397_01169</name>
</gene>
<feature type="transmembrane region" description="Helical" evidence="1">
    <location>
        <begin position="291"/>
        <end position="308"/>
    </location>
</feature>